<dbReference type="eggNOG" id="ENOG50306SQ">
    <property type="taxonomic scope" value="Bacteria"/>
</dbReference>
<protein>
    <submittedName>
        <fullName evidence="1">Uncharacterized protein</fullName>
    </submittedName>
</protein>
<dbReference type="OrthoDB" id="370799at2"/>
<name>A4G193_HERAR</name>
<reference evidence="1 2" key="1">
    <citation type="journal article" date="2007" name="PLoS Genet.">
        <title>A tale of two oxidation states: bacterial colonization of arsenic-rich environments.</title>
        <authorList>
            <person name="Muller D."/>
            <person name="Medigue C."/>
            <person name="Koechler S."/>
            <person name="Barbe V."/>
            <person name="Barakat M."/>
            <person name="Talla E."/>
            <person name="Bonnefoy V."/>
            <person name="Krin E."/>
            <person name="Arsene-Ploetze F."/>
            <person name="Carapito C."/>
            <person name="Chandler M."/>
            <person name="Cournoyer B."/>
            <person name="Cruveiller S."/>
            <person name="Dossat C."/>
            <person name="Duval S."/>
            <person name="Heymann M."/>
            <person name="Leize E."/>
            <person name="Lieutaud A."/>
            <person name="Lievremont D."/>
            <person name="Makita Y."/>
            <person name="Mangenot S."/>
            <person name="Nitschke W."/>
            <person name="Ortet P."/>
            <person name="Perdrial N."/>
            <person name="Schoepp B."/>
            <person name="Siguier N."/>
            <person name="Simeonova D.D."/>
            <person name="Rouy Z."/>
            <person name="Segurens B."/>
            <person name="Turlin E."/>
            <person name="Vallenet D."/>
            <person name="Van Dorsselaer A."/>
            <person name="Weiss S."/>
            <person name="Weissenbach J."/>
            <person name="Lett M.C."/>
            <person name="Danchin A."/>
            <person name="Bertin P.N."/>
        </authorList>
    </citation>
    <scope>NUCLEOTIDE SEQUENCE [LARGE SCALE GENOMIC DNA]</scope>
    <source>
        <strain evidence="2">ULPAs1</strain>
    </source>
</reference>
<gene>
    <name evidence="1" type="ordered locus">HEAR0044</name>
</gene>
<evidence type="ECO:0000313" key="2">
    <source>
        <dbReference type="Proteomes" id="UP000006697"/>
    </source>
</evidence>
<accession>A4G193</accession>
<dbReference type="EMBL" id="CU207211">
    <property type="protein sequence ID" value="CAL60280.1"/>
    <property type="molecule type" value="Genomic_DNA"/>
</dbReference>
<sequence length="79" mass="9074">MVCDYRKVLDLAQAGNWEEAHALVQVHGDEFSCRIHGYLHRVEGDLGNARYWYGRGNSSLPQNTLEEEFKCLYDKLSVA</sequence>
<dbReference type="KEGG" id="har:HEAR0044"/>
<proteinExistence type="predicted"/>
<dbReference type="STRING" id="204773.HEAR0044"/>
<keyword evidence="2" id="KW-1185">Reference proteome</keyword>
<evidence type="ECO:0000313" key="1">
    <source>
        <dbReference type="EMBL" id="CAL60280.1"/>
    </source>
</evidence>
<dbReference type="Proteomes" id="UP000006697">
    <property type="component" value="Chromosome"/>
</dbReference>
<dbReference type="AlphaFoldDB" id="A4G193"/>
<dbReference type="HOGENOM" id="CLU_165468_1_1_4"/>
<organism evidence="1 2">
    <name type="scientific">Herminiimonas arsenicoxydans</name>
    <dbReference type="NCBI Taxonomy" id="204773"/>
    <lineage>
        <taxon>Bacteria</taxon>
        <taxon>Pseudomonadati</taxon>
        <taxon>Pseudomonadota</taxon>
        <taxon>Betaproteobacteria</taxon>
        <taxon>Burkholderiales</taxon>
        <taxon>Oxalobacteraceae</taxon>
        <taxon>Herminiimonas</taxon>
    </lineage>
</organism>